<accession>A0A6J7WY17</accession>
<name>A0A6J7WY17_9CAUD</name>
<evidence type="ECO:0000313" key="1">
    <source>
        <dbReference type="EMBL" id="CAB5220954.1"/>
    </source>
</evidence>
<dbReference type="EMBL" id="LR798286">
    <property type="protein sequence ID" value="CAB5220954.1"/>
    <property type="molecule type" value="Genomic_DNA"/>
</dbReference>
<gene>
    <name evidence="1" type="ORF">UFOVP241_55</name>
</gene>
<protein>
    <submittedName>
        <fullName evidence="1">Uncharacterized protein</fullName>
    </submittedName>
</protein>
<sequence length="126" mass="13917">MTEAISERVIRTDIEMQVAARDGQIHLLFNEKNQAGESVPAYTPNFLLSASDALQFSTLLADLAFEAETGLKAAGPALKAELMDRHRTTLVNRLTVMLNSTREKKTTTNRGLAKQMVDTMMAEVFS</sequence>
<reference evidence="1" key="1">
    <citation type="submission" date="2020-05" db="EMBL/GenBank/DDBJ databases">
        <authorList>
            <person name="Chiriac C."/>
            <person name="Salcher M."/>
            <person name="Ghai R."/>
            <person name="Kavagutti S V."/>
        </authorList>
    </citation>
    <scope>NUCLEOTIDE SEQUENCE</scope>
</reference>
<organism evidence="1">
    <name type="scientific">uncultured Caudovirales phage</name>
    <dbReference type="NCBI Taxonomy" id="2100421"/>
    <lineage>
        <taxon>Viruses</taxon>
        <taxon>Duplodnaviria</taxon>
        <taxon>Heunggongvirae</taxon>
        <taxon>Uroviricota</taxon>
        <taxon>Caudoviricetes</taxon>
        <taxon>Peduoviridae</taxon>
        <taxon>Maltschvirus</taxon>
        <taxon>Maltschvirus maltsch</taxon>
    </lineage>
</organism>
<proteinExistence type="predicted"/>